<dbReference type="InterPro" id="IPR011701">
    <property type="entry name" value="MFS"/>
</dbReference>
<feature type="transmembrane region" description="Helical" evidence="8">
    <location>
        <begin position="251"/>
        <end position="270"/>
    </location>
</feature>
<evidence type="ECO:0000256" key="7">
    <source>
        <dbReference type="ARBA" id="ARBA00023136"/>
    </source>
</evidence>
<comment type="subcellular location">
    <subcellularLocation>
        <location evidence="1">Cell membrane</location>
        <topology evidence="1">Multi-pass membrane protein</topology>
    </subcellularLocation>
</comment>
<keyword evidence="4" id="KW-1003">Cell membrane</keyword>
<dbReference type="InterPro" id="IPR036259">
    <property type="entry name" value="MFS_trans_sf"/>
</dbReference>
<gene>
    <name evidence="10" type="ORF">WMW72_04520</name>
</gene>
<feature type="transmembrane region" description="Helical" evidence="8">
    <location>
        <begin position="282"/>
        <end position="300"/>
    </location>
</feature>
<dbReference type="Gene3D" id="1.20.1250.20">
    <property type="entry name" value="MFS general substrate transporter like domains"/>
    <property type="match status" value="1"/>
</dbReference>
<comment type="caution">
    <text evidence="10">The sequence shown here is derived from an EMBL/GenBank/DDBJ whole genome shotgun (WGS) entry which is preliminary data.</text>
</comment>
<evidence type="ECO:0000256" key="4">
    <source>
        <dbReference type="ARBA" id="ARBA00022475"/>
    </source>
</evidence>
<evidence type="ECO:0000256" key="5">
    <source>
        <dbReference type="ARBA" id="ARBA00022692"/>
    </source>
</evidence>
<dbReference type="Pfam" id="PF07690">
    <property type="entry name" value="MFS_1"/>
    <property type="match status" value="1"/>
</dbReference>
<proteinExistence type="inferred from homology"/>
<organism evidence="10 11">
    <name type="scientific">Paenibacillus filicis</name>
    <dbReference type="NCBI Taxonomy" id="669464"/>
    <lineage>
        <taxon>Bacteria</taxon>
        <taxon>Bacillati</taxon>
        <taxon>Bacillota</taxon>
        <taxon>Bacilli</taxon>
        <taxon>Bacillales</taxon>
        <taxon>Paenibacillaceae</taxon>
        <taxon>Paenibacillus</taxon>
    </lineage>
</organism>
<dbReference type="PANTHER" id="PTHR43271">
    <property type="entry name" value="BLL2771 PROTEIN"/>
    <property type="match status" value="1"/>
</dbReference>
<dbReference type="PROSITE" id="PS50850">
    <property type="entry name" value="MFS"/>
    <property type="match status" value="1"/>
</dbReference>
<feature type="transmembrane region" description="Helical" evidence="8">
    <location>
        <begin position="47"/>
        <end position="67"/>
    </location>
</feature>
<evidence type="ECO:0000256" key="6">
    <source>
        <dbReference type="ARBA" id="ARBA00022989"/>
    </source>
</evidence>
<feature type="transmembrane region" description="Helical" evidence="8">
    <location>
        <begin position="306"/>
        <end position="329"/>
    </location>
</feature>
<accession>A0ABU9DE75</accession>
<dbReference type="EMBL" id="JBBPCC010000002">
    <property type="protein sequence ID" value="MEK8127172.1"/>
    <property type="molecule type" value="Genomic_DNA"/>
</dbReference>
<dbReference type="PANTHER" id="PTHR43271:SF1">
    <property type="entry name" value="INNER MEMBRANE TRANSPORT PROTEIN YNFM"/>
    <property type="match status" value="1"/>
</dbReference>
<evidence type="ECO:0000313" key="10">
    <source>
        <dbReference type="EMBL" id="MEK8127172.1"/>
    </source>
</evidence>
<evidence type="ECO:0000256" key="8">
    <source>
        <dbReference type="SAM" id="Phobius"/>
    </source>
</evidence>
<comment type="similarity">
    <text evidence="2">Belongs to the major facilitator superfamily.</text>
</comment>
<feature type="transmembrane region" description="Helical" evidence="8">
    <location>
        <begin position="217"/>
        <end position="239"/>
    </location>
</feature>
<feature type="transmembrane region" description="Helical" evidence="8">
    <location>
        <begin position="12"/>
        <end position="35"/>
    </location>
</feature>
<dbReference type="SUPFAM" id="SSF103473">
    <property type="entry name" value="MFS general substrate transporter"/>
    <property type="match status" value="1"/>
</dbReference>
<keyword evidence="11" id="KW-1185">Reference proteome</keyword>
<keyword evidence="5 8" id="KW-0812">Transmembrane</keyword>
<feature type="transmembrane region" description="Helical" evidence="8">
    <location>
        <begin position="368"/>
        <end position="387"/>
    </location>
</feature>
<reference evidence="10 11" key="1">
    <citation type="submission" date="2024-04" db="EMBL/GenBank/DDBJ databases">
        <title>draft genome sequnece of Paenibacillus filicis.</title>
        <authorList>
            <person name="Kim D.-U."/>
        </authorList>
    </citation>
    <scope>NUCLEOTIDE SEQUENCE [LARGE SCALE GENOMIC DNA]</scope>
    <source>
        <strain evidence="10 11">KACC14197</strain>
    </source>
</reference>
<dbReference type="InterPro" id="IPR020846">
    <property type="entry name" value="MFS_dom"/>
</dbReference>
<evidence type="ECO:0000256" key="2">
    <source>
        <dbReference type="ARBA" id="ARBA00008335"/>
    </source>
</evidence>
<dbReference type="Proteomes" id="UP001469365">
    <property type="component" value="Unassembled WGS sequence"/>
</dbReference>
<feature type="transmembrane region" description="Helical" evidence="8">
    <location>
        <begin position="138"/>
        <end position="159"/>
    </location>
</feature>
<dbReference type="RefSeq" id="WP_341414230.1">
    <property type="nucleotide sequence ID" value="NZ_JBBPCC010000002.1"/>
</dbReference>
<sequence>MHIQQGTTAFRRMSLALFAGGFSTFAILYCLQPLMPEFTRDFGVAPAVASLSLSMTTIAMSVAMLFVGSLSDAWGRKSIMALSLLAASVMAVVIAFSPEFHTLLGLRILQGIVLAGLPAIAMTYLTEEMEPLSLGYAMGLYISGNSIGGMAGRIVTGLLTDWFDWRVAVAVLGCLSVAAAVIFYVMLPPSQHFRQRKLEIGKVIPLLWAQCRNPRLLCLYGLGFLLMGSFVTLFNYIGYELLAAPYYLSQSLVGSIFVVYLMGTVSSTWMGRLSDRFGRGGVMRAALCIVLAGALLTLGGSLALKIIGMAIFTFGFFGAHSIASSWVGIVAQADKAQASALYLFFYYIGSSVSGTSGGLVFTRYGWDGVIGMIAIYFVLAMLLSTVLNRRSLDAQT</sequence>
<feature type="transmembrane region" description="Helical" evidence="8">
    <location>
        <begin position="341"/>
        <end position="362"/>
    </location>
</feature>
<evidence type="ECO:0000256" key="3">
    <source>
        <dbReference type="ARBA" id="ARBA00022448"/>
    </source>
</evidence>
<feature type="transmembrane region" description="Helical" evidence="8">
    <location>
        <begin position="165"/>
        <end position="187"/>
    </location>
</feature>
<keyword evidence="3" id="KW-0813">Transport</keyword>
<dbReference type="CDD" id="cd17324">
    <property type="entry name" value="MFS_NepI_like"/>
    <property type="match status" value="1"/>
</dbReference>
<evidence type="ECO:0000256" key="1">
    <source>
        <dbReference type="ARBA" id="ARBA00004651"/>
    </source>
</evidence>
<protein>
    <submittedName>
        <fullName evidence="10">MFS transporter</fullName>
    </submittedName>
</protein>
<keyword evidence="6 8" id="KW-1133">Transmembrane helix</keyword>
<feature type="transmembrane region" description="Helical" evidence="8">
    <location>
        <begin position="108"/>
        <end position="126"/>
    </location>
</feature>
<feature type="domain" description="Major facilitator superfamily (MFS) profile" evidence="9">
    <location>
        <begin position="9"/>
        <end position="392"/>
    </location>
</feature>
<evidence type="ECO:0000313" key="11">
    <source>
        <dbReference type="Proteomes" id="UP001469365"/>
    </source>
</evidence>
<keyword evidence="7 8" id="KW-0472">Membrane</keyword>
<feature type="transmembrane region" description="Helical" evidence="8">
    <location>
        <begin position="79"/>
        <end position="96"/>
    </location>
</feature>
<evidence type="ECO:0000259" key="9">
    <source>
        <dbReference type="PROSITE" id="PS50850"/>
    </source>
</evidence>
<name>A0ABU9DE75_9BACL</name>